<evidence type="ECO:0000256" key="1">
    <source>
        <dbReference type="SAM" id="Phobius"/>
    </source>
</evidence>
<keyword evidence="4" id="KW-1185">Reference proteome</keyword>
<evidence type="ECO:0000256" key="2">
    <source>
        <dbReference type="SAM" id="SignalP"/>
    </source>
</evidence>
<keyword evidence="1" id="KW-1133">Transmembrane helix</keyword>
<feature type="transmembrane region" description="Helical" evidence="1">
    <location>
        <begin position="458"/>
        <end position="480"/>
    </location>
</feature>
<feature type="transmembrane region" description="Helical" evidence="1">
    <location>
        <begin position="952"/>
        <end position="975"/>
    </location>
</feature>
<accession>A0ABP8E1I8</accession>
<feature type="transmembrane region" description="Helical" evidence="1">
    <location>
        <begin position="382"/>
        <end position="401"/>
    </location>
</feature>
<proteinExistence type="predicted"/>
<sequence length="1035" mass="105274">MRSVRRRPAAAVSLLVLSAIAVAVSVTAPVLLRSVEQQTLAEASGPVGGSRTSIVTSADANPGAIATGTIAASDAAEPAAASRLWTTPVTAAESTEAYALGPAGSRVDPASGPTAALVAVGSDCAGARLLSGRCPVSPGQVAVSRSAARSGLPSTTGESAALSVGTDLVARVSGASLPLTVVGVYDDRPTTGRFLADPASLAGASGPSGEPSLVVSDSEFDTRGISGTGYGLLTLRHTLRLDDVVQVRKDIAAVHRQTVGPIAAITNTQSSTGLPRLLDRVEEQHRAAEVLFAVVTLEALALAWFAVALAVQRIGRVRAQEWGLTRLRGLPARRRLATIFLEPGIALVAGGIAGFGLGTGLARVGAAILLGPDAPVEPLRPLVFATAGLALLGALVALVAASVRSARLPLSSVLRESTEPRAIGRGALVAQTGIVLVTATVVYSLLGQTRISGPQLALLAPSLIAVVVGLVAVQLAIAVIRRGSRRAPRSLGGLVIGRQLGRAPSVLMAAVMVSLGLSVATYSAEVAVVAIRLQHERADAAVGASTVLSVQVPQDVSLLGAVRRADPTGRQAMAAEVSTTGNGPGRFVAIDTPRLAAVSSWRSEWSGLSPSALAGRLAPPHGPSFTVRGSTLRLSIAGAVTKEGPAVADALRFEVVVQAVDGWHTIRFGPPRDGALVSPSGSFPCSKGCRLVYAGLRSSAADAPPFTSELTVTSFSTDEQSASDLAAWLDPERWRNRIGDSQDDQQPSTATLSSRAAGGLRIVFTDDAGGSTVSAAPRDAPEPLPAVVGTKTGATRFAGLTDTVDGVGPDLSPLLLHVVARAPAVPRVLDEGVLVDLEAAERVSDAGSRVGLDEVWLAPGASPAVLTRLRADGITVTGTRHLGAVQDADAREAPPRAALAGLPVGAAALLLTLLAAAAIRVVGSRGRLVEWRSLITAGVPPRRLRRLLALEALLPSAAGALLGIGSGLVAFWLTIGRLPLLAGAGPTPPPDLAPAPLPIAVLALGTLLLLTAAALVGARIEFRRLGSTRIGRTAR</sequence>
<organism evidence="3 4">
    <name type="scientific">Frondihabitans peucedani</name>
    <dbReference type="NCBI Taxonomy" id="598626"/>
    <lineage>
        <taxon>Bacteria</taxon>
        <taxon>Bacillati</taxon>
        <taxon>Actinomycetota</taxon>
        <taxon>Actinomycetes</taxon>
        <taxon>Micrococcales</taxon>
        <taxon>Microbacteriaceae</taxon>
        <taxon>Frondihabitans</taxon>
    </lineage>
</organism>
<feature type="transmembrane region" description="Helical" evidence="1">
    <location>
        <begin position="900"/>
        <end position="922"/>
    </location>
</feature>
<name>A0ABP8E1I8_9MICO</name>
<feature type="signal peptide" evidence="2">
    <location>
        <begin position="1"/>
        <end position="23"/>
    </location>
</feature>
<dbReference type="Proteomes" id="UP001501594">
    <property type="component" value="Unassembled WGS sequence"/>
</dbReference>
<keyword evidence="2" id="KW-0732">Signal</keyword>
<evidence type="ECO:0000313" key="4">
    <source>
        <dbReference type="Proteomes" id="UP001501594"/>
    </source>
</evidence>
<feature type="transmembrane region" description="Helical" evidence="1">
    <location>
        <begin position="995"/>
        <end position="1018"/>
    </location>
</feature>
<dbReference type="EMBL" id="BAABAU010000001">
    <property type="protein sequence ID" value="GAA4266084.1"/>
    <property type="molecule type" value="Genomic_DNA"/>
</dbReference>
<keyword evidence="1" id="KW-0812">Transmembrane</keyword>
<reference evidence="4" key="1">
    <citation type="journal article" date="2019" name="Int. J. Syst. Evol. Microbiol.">
        <title>The Global Catalogue of Microorganisms (GCM) 10K type strain sequencing project: providing services to taxonomists for standard genome sequencing and annotation.</title>
        <authorList>
            <consortium name="The Broad Institute Genomics Platform"/>
            <consortium name="The Broad Institute Genome Sequencing Center for Infectious Disease"/>
            <person name="Wu L."/>
            <person name="Ma J."/>
        </authorList>
    </citation>
    <scope>NUCLEOTIDE SEQUENCE [LARGE SCALE GENOMIC DNA]</scope>
    <source>
        <strain evidence="4">JCM 17442</strain>
    </source>
</reference>
<evidence type="ECO:0008006" key="5">
    <source>
        <dbReference type="Google" id="ProtNLM"/>
    </source>
</evidence>
<feature type="transmembrane region" description="Helical" evidence="1">
    <location>
        <begin position="336"/>
        <end position="362"/>
    </location>
</feature>
<comment type="caution">
    <text evidence="3">The sequence shown here is derived from an EMBL/GenBank/DDBJ whole genome shotgun (WGS) entry which is preliminary data.</text>
</comment>
<feature type="chain" id="PRO_5046414515" description="FtsX-like permease family protein" evidence="2">
    <location>
        <begin position="24"/>
        <end position="1035"/>
    </location>
</feature>
<feature type="transmembrane region" description="Helical" evidence="1">
    <location>
        <begin position="506"/>
        <end position="524"/>
    </location>
</feature>
<feature type="transmembrane region" description="Helical" evidence="1">
    <location>
        <begin position="422"/>
        <end position="446"/>
    </location>
</feature>
<protein>
    <recommendedName>
        <fullName evidence="5">FtsX-like permease family protein</fullName>
    </recommendedName>
</protein>
<gene>
    <name evidence="3" type="ORF">GCM10022256_16960</name>
</gene>
<evidence type="ECO:0000313" key="3">
    <source>
        <dbReference type="EMBL" id="GAA4266084.1"/>
    </source>
</evidence>
<feature type="transmembrane region" description="Helical" evidence="1">
    <location>
        <begin position="290"/>
        <end position="311"/>
    </location>
</feature>
<keyword evidence="1" id="KW-0472">Membrane</keyword>